<dbReference type="EMBL" id="JBHUFL010000002">
    <property type="protein sequence ID" value="MFD1835157.1"/>
    <property type="molecule type" value="Genomic_DNA"/>
</dbReference>
<feature type="transmembrane region" description="Helical" evidence="2">
    <location>
        <begin position="318"/>
        <end position="341"/>
    </location>
</feature>
<feature type="transmembrane region" description="Helical" evidence="2">
    <location>
        <begin position="50"/>
        <end position="75"/>
    </location>
</feature>
<organism evidence="4 5">
    <name type="scientific">Brachybacterium rhamnosum</name>
    <dbReference type="NCBI Taxonomy" id="173361"/>
    <lineage>
        <taxon>Bacteria</taxon>
        <taxon>Bacillati</taxon>
        <taxon>Actinomycetota</taxon>
        <taxon>Actinomycetes</taxon>
        <taxon>Micrococcales</taxon>
        <taxon>Dermabacteraceae</taxon>
        <taxon>Brachybacterium</taxon>
    </lineage>
</organism>
<accession>A0ABW4PY39</accession>
<feature type="transmembrane region" description="Helical" evidence="2">
    <location>
        <begin position="133"/>
        <end position="151"/>
    </location>
</feature>
<dbReference type="InterPro" id="IPR036938">
    <property type="entry name" value="PAP2/HPO_sf"/>
</dbReference>
<keyword evidence="2" id="KW-1133">Transmembrane helix</keyword>
<feature type="transmembrane region" description="Helical" evidence="2">
    <location>
        <begin position="171"/>
        <end position="190"/>
    </location>
</feature>
<gene>
    <name evidence="4" type="ORF">ACFSDA_08705</name>
</gene>
<reference evidence="5" key="1">
    <citation type="journal article" date="2019" name="Int. J. Syst. Evol. Microbiol.">
        <title>The Global Catalogue of Microorganisms (GCM) 10K type strain sequencing project: providing services to taxonomists for standard genome sequencing and annotation.</title>
        <authorList>
            <consortium name="The Broad Institute Genomics Platform"/>
            <consortium name="The Broad Institute Genome Sequencing Center for Infectious Disease"/>
            <person name="Wu L."/>
            <person name="Ma J."/>
        </authorList>
    </citation>
    <scope>NUCLEOTIDE SEQUENCE [LARGE SCALE GENOMIC DNA]</scope>
    <source>
        <strain evidence="5">JCM 11650</strain>
    </source>
</reference>
<dbReference type="RefSeq" id="WP_343904332.1">
    <property type="nucleotide sequence ID" value="NZ_BAAAIS010000002.1"/>
</dbReference>
<feature type="transmembrane region" description="Helical" evidence="2">
    <location>
        <begin position="224"/>
        <end position="245"/>
    </location>
</feature>
<evidence type="ECO:0000256" key="2">
    <source>
        <dbReference type="SAM" id="Phobius"/>
    </source>
</evidence>
<comment type="caution">
    <text evidence="4">The sequence shown here is derived from an EMBL/GenBank/DDBJ whole genome shotgun (WGS) entry which is preliminary data.</text>
</comment>
<dbReference type="Gene3D" id="1.20.144.10">
    <property type="entry name" value="Phosphatidic acid phosphatase type 2/haloperoxidase"/>
    <property type="match status" value="1"/>
</dbReference>
<dbReference type="Proteomes" id="UP001597280">
    <property type="component" value="Unassembled WGS sequence"/>
</dbReference>
<feature type="domain" description="Phosphatidic acid phosphatase type 2/haloperoxidase" evidence="3">
    <location>
        <begin position="134"/>
        <end position="239"/>
    </location>
</feature>
<dbReference type="SUPFAM" id="SSF48317">
    <property type="entry name" value="Acid phosphatase/Vanadium-dependent haloperoxidase"/>
    <property type="match status" value="1"/>
</dbReference>
<feature type="region of interest" description="Disordered" evidence="1">
    <location>
        <begin position="1"/>
        <end position="40"/>
    </location>
</feature>
<name>A0ABW4PY39_9MICO</name>
<keyword evidence="5" id="KW-1185">Reference proteome</keyword>
<dbReference type="Pfam" id="PF01569">
    <property type="entry name" value="PAP2"/>
    <property type="match status" value="1"/>
</dbReference>
<feature type="transmembrane region" description="Helical" evidence="2">
    <location>
        <begin position="104"/>
        <end position="126"/>
    </location>
</feature>
<keyword evidence="2" id="KW-0472">Membrane</keyword>
<feature type="transmembrane region" description="Helical" evidence="2">
    <location>
        <begin position="282"/>
        <end position="306"/>
    </location>
</feature>
<evidence type="ECO:0000313" key="5">
    <source>
        <dbReference type="Proteomes" id="UP001597280"/>
    </source>
</evidence>
<proteinExistence type="predicted"/>
<evidence type="ECO:0000259" key="3">
    <source>
        <dbReference type="SMART" id="SM00014"/>
    </source>
</evidence>
<evidence type="ECO:0000313" key="4">
    <source>
        <dbReference type="EMBL" id="MFD1835157.1"/>
    </source>
</evidence>
<sequence length="356" mass="36298">MTTPAEPTDPRTPDEPVTASEPHGPDARSTYEPVAAPPAPPERVRVRGGVVAPILSLLVAAACVVATVVLARFAVGTASGQRLDQLILSGAQSQEDRFSALAELAVGSVSVPVIIGVLVLAVVLVLIRRRPGLLVPLAALVAGANVTTQVVKHLVVVREALGPGIDVTPNSFPSGHTALAASAAVALVLASGAARWLVALLGAVWTAGAGIGTLVLGWHRPSDVVGAILVVATWTFLVLCVDGIHSRLRRSRLARASARGRRRAGAPPVGGRPRHGVLDSAASALLALVGLVSTIVGLLTLASLSLPLDLQDAAQQAAGYTGTAALVCGGTALWLALVLVLRVPHVPGRPRGERVP</sequence>
<feature type="transmembrane region" description="Helical" evidence="2">
    <location>
        <begin position="197"/>
        <end position="218"/>
    </location>
</feature>
<protein>
    <submittedName>
        <fullName evidence="4">Phosphatase PAP2 family protein</fullName>
    </submittedName>
</protein>
<keyword evidence="2" id="KW-0812">Transmembrane</keyword>
<dbReference type="InterPro" id="IPR000326">
    <property type="entry name" value="PAP2/HPO"/>
</dbReference>
<dbReference type="SMART" id="SM00014">
    <property type="entry name" value="acidPPc"/>
    <property type="match status" value="1"/>
</dbReference>
<evidence type="ECO:0000256" key="1">
    <source>
        <dbReference type="SAM" id="MobiDB-lite"/>
    </source>
</evidence>